<evidence type="ECO:0000256" key="3">
    <source>
        <dbReference type="ARBA" id="ARBA00023002"/>
    </source>
</evidence>
<reference evidence="4" key="1">
    <citation type="journal article" date="2021" name="Nat. Commun.">
        <title>Genetic determinants of endophytism in the Arabidopsis root mycobiome.</title>
        <authorList>
            <person name="Mesny F."/>
            <person name="Miyauchi S."/>
            <person name="Thiergart T."/>
            <person name="Pickel B."/>
            <person name="Atanasova L."/>
            <person name="Karlsson M."/>
            <person name="Huettel B."/>
            <person name="Barry K.W."/>
            <person name="Haridas S."/>
            <person name="Chen C."/>
            <person name="Bauer D."/>
            <person name="Andreopoulos W."/>
            <person name="Pangilinan J."/>
            <person name="LaButti K."/>
            <person name="Riley R."/>
            <person name="Lipzen A."/>
            <person name="Clum A."/>
            <person name="Drula E."/>
            <person name="Henrissat B."/>
            <person name="Kohler A."/>
            <person name="Grigoriev I.V."/>
            <person name="Martin F.M."/>
            <person name="Hacquard S."/>
        </authorList>
    </citation>
    <scope>NUCLEOTIDE SEQUENCE</scope>
    <source>
        <strain evidence="4">FSSC 5 MPI-SDFR-AT-0091</strain>
    </source>
</reference>
<gene>
    <name evidence="4" type="ORF">B0J15DRAFT_501532</name>
</gene>
<dbReference type="GO" id="GO:0016491">
    <property type="term" value="F:oxidoreductase activity"/>
    <property type="evidence" value="ECO:0007669"/>
    <property type="project" value="UniProtKB-KW"/>
</dbReference>
<evidence type="ECO:0000313" key="5">
    <source>
        <dbReference type="Proteomes" id="UP000736672"/>
    </source>
</evidence>
<evidence type="ECO:0000256" key="1">
    <source>
        <dbReference type="ARBA" id="ARBA00006484"/>
    </source>
</evidence>
<evidence type="ECO:0000313" key="4">
    <source>
        <dbReference type="EMBL" id="KAH7242849.1"/>
    </source>
</evidence>
<dbReference type="PRINTS" id="PR00081">
    <property type="entry name" value="GDHRDH"/>
</dbReference>
<keyword evidence="5" id="KW-1185">Reference proteome</keyword>
<dbReference type="EMBL" id="JAGTJS010000019">
    <property type="protein sequence ID" value="KAH7242849.1"/>
    <property type="molecule type" value="Genomic_DNA"/>
</dbReference>
<comment type="similarity">
    <text evidence="1">Belongs to the short-chain dehydrogenases/reductases (SDR) family.</text>
</comment>
<sequence>MTSYTLADTDLNSLAGKTILIIGAATGVGRAAVDIAIELGANVAIGDWNEDEGTALAKTLGDRTIFRKCDVSNWDHVLDLFETAHARFGVIHSVLSNAGINTHEGLFTDTRDPSTGRLLPPSLKSIDVNLVGQLYVAKCALHYFAKWPQTRCQLVMTSSAGAFFPAPPIHMYCAAKAGIVGLMRALYPELEGTNVTVNTVAPWLTGKSQSQSQMPHQLERIHV</sequence>
<dbReference type="Proteomes" id="UP000736672">
    <property type="component" value="Unassembled WGS sequence"/>
</dbReference>
<comment type="caution">
    <text evidence="4">The sequence shown here is derived from an EMBL/GenBank/DDBJ whole genome shotgun (WGS) entry which is preliminary data.</text>
</comment>
<dbReference type="InterPro" id="IPR036291">
    <property type="entry name" value="NAD(P)-bd_dom_sf"/>
</dbReference>
<keyword evidence="3" id="KW-0560">Oxidoreductase</keyword>
<accession>A0A9P9K7H4</accession>
<dbReference type="OrthoDB" id="5371740at2759"/>
<protein>
    <submittedName>
        <fullName evidence="4">Uncharacterized protein</fullName>
    </submittedName>
</protein>
<dbReference type="PANTHER" id="PTHR43180">
    <property type="entry name" value="3-OXOACYL-(ACYL-CARRIER-PROTEIN) REDUCTASE (AFU_ORTHOLOGUE AFUA_6G11210)"/>
    <property type="match status" value="1"/>
</dbReference>
<proteinExistence type="inferred from homology"/>
<organism evidence="4 5">
    <name type="scientific">Fusarium solani</name>
    <name type="common">Filamentous fungus</name>
    <dbReference type="NCBI Taxonomy" id="169388"/>
    <lineage>
        <taxon>Eukaryota</taxon>
        <taxon>Fungi</taxon>
        <taxon>Dikarya</taxon>
        <taxon>Ascomycota</taxon>
        <taxon>Pezizomycotina</taxon>
        <taxon>Sordariomycetes</taxon>
        <taxon>Hypocreomycetidae</taxon>
        <taxon>Hypocreales</taxon>
        <taxon>Nectriaceae</taxon>
        <taxon>Fusarium</taxon>
        <taxon>Fusarium solani species complex</taxon>
    </lineage>
</organism>
<dbReference type="Gene3D" id="3.40.50.720">
    <property type="entry name" value="NAD(P)-binding Rossmann-like Domain"/>
    <property type="match status" value="1"/>
</dbReference>
<dbReference type="PANTHER" id="PTHR43180:SF33">
    <property type="entry name" value="15-HYDROXYPROSTAGLANDIN DEHYDROGENASE [NAD(+)]-LIKE"/>
    <property type="match status" value="1"/>
</dbReference>
<name>A0A9P9K7H4_FUSSL</name>
<evidence type="ECO:0000256" key="2">
    <source>
        <dbReference type="ARBA" id="ARBA00022857"/>
    </source>
</evidence>
<dbReference type="InterPro" id="IPR002347">
    <property type="entry name" value="SDR_fam"/>
</dbReference>
<dbReference type="Pfam" id="PF00106">
    <property type="entry name" value="adh_short"/>
    <property type="match status" value="1"/>
</dbReference>
<dbReference type="SUPFAM" id="SSF51735">
    <property type="entry name" value="NAD(P)-binding Rossmann-fold domains"/>
    <property type="match status" value="1"/>
</dbReference>
<keyword evidence="2" id="KW-0521">NADP</keyword>
<dbReference type="AlphaFoldDB" id="A0A9P9K7H4"/>